<feature type="binding site" evidence="9">
    <location>
        <position position="516"/>
    </location>
    <ligand>
        <name>Ca(2+)</name>
        <dbReference type="ChEBI" id="CHEBI:29108"/>
    </ligand>
</feature>
<dbReference type="InterPro" id="IPR013783">
    <property type="entry name" value="Ig-like_fold"/>
</dbReference>
<dbReference type="Pfam" id="PF00868">
    <property type="entry name" value="Transglut_N"/>
    <property type="match status" value="1"/>
</dbReference>
<dbReference type="InterPro" id="IPR023608">
    <property type="entry name" value="Transglutaminase_animal"/>
</dbReference>
<evidence type="ECO:0000256" key="6">
    <source>
        <dbReference type="ARBA" id="ARBA00024222"/>
    </source>
</evidence>
<evidence type="ECO:0000256" key="4">
    <source>
        <dbReference type="ARBA" id="ARBA00022837"/>
    </source>
</evidence>
<dbReference type="FunFam" id="3.90.260.10:FF:000001">
    <property type="entry name" value="Protein-glutamine gamma-glutamyltransferase 2"/>
    <property type="match status" value="1"/>
</dbReference>
<feature type="binding site" evidence="9">
    <location>
        <position position="463"/>
    </location>
    <ligand>
        <name>Ca(2+)</name>
        <dbReference type="ChEBI" id="CHEBI:29108"/>
    </ligand>
</feature>
<keyword evidence="4 9" id="KW-0106">Calcium</keyword>
<dbReference type="FunFam" id="2.60.40.10:FF:000090">
    <property type="entry name" value="Protein-glutamine gamma-glutamyltransferase 2"/>
    <property type="match status" value="1"/>
</dbReference>
<name>A0A034WQ72_BACDO</name>
<dbReference type="InterPro" id="IPR036238">
    <property type="entry name" value="Transglutaminase_C_sf"/>
</dbReference>
<dbReference type="PANTHER" id="PTHR11590:SF69">
    <property type="entry name" value="RE08173P"/>
    <property type="match status" value="1"/>
</dbReference>
<evidence type="ECO:0000256" key="5">
    <source>
        <dbReference type="ARBA" id="ARBA00023315"/>
    </source>
</evidence>
<dbReference type="PIRSF" id="PIRSF000459">
    <property type="entry name" value="TGM_EBP42"/>
    <property type="match status" value="1"/>
</dbReference>
<accession>A0A034WQ72</accession>
<evidence type="ECO:0000259" key="10">
    <source>
        <dbReference type="SMART" id="SM00460"/>
    </source>
</evidence>
<reference evidence="11" key="1">
    <citation type="journal article" date="2014" name="BMC Genomics">
        <title>Characterizing the developmental transcriptome of the oriental fruit fly, Bactrocera dorsalis (Diptera: Tephritidae) through comparative genomic analysis with Drosophila melanogaster utilizing modENCODE datasets.</title>
        <authorList>
            <person name="Geib S.M."/>
            <person name="Calla B."/>
            <person name="Hall B."/>
            <person name="Hou S."/>
            <person name="Manoukis N.C."/>
        </authorList>
    </citation>
    <scope>NUCLEOTIDE SEQUENCE</scope>
    <source>
        <strain evidence="11">Punador</strain>
    </source>
</reference>
<evidence type="ECO:0000256" key="9">
    <source>
        <dbReference type="PIRSR" id="PIRSR000459-2"/>
    </source>
</evidence>
<dbReference type="InterPro" id="IPR036985">
    <property type="entry name" value="Transglutaminase-like_sf"/>
</dbReference>
<keyword evidence="2" id="KW-0808">Transferase</keyword>
<feature type="binding site" evidence="9">
    <location>
        <position position="461"/>
    </location>
    <ligand>
        <name>Ca(2+)</name>
        <dbReference type="ChEBI" id="CHEBI:29108"/>
    </ligand>
</feature>
<dbReference type="Gene3D" id="3.90.260.10">
    <property type="entry name" value="Transglutaminase-like"/>
    <property type="match status" value="1"/>
</dbReference>
<dbReference type="InterPro" id="IPR014756">
    <property type="entry name" value="Ig_E-set"/>
</dbReference>
<organism evidence="11">
    <name type="scientific">Bactrocera dorsalis</name>
    <name type="common">Oriental fruit fly</name>
    <name type="synonym">Dacus dorsalis</name>
    <dbReference type="NCBI Taxonomy" id="27457"/>
    <lineage>
        <taxon>Eukaryota</taxon>
        <taxon>Metazoa</taxon>
        <taxon>Ecdysozoa</taxon>
        <taxon>Arthropoda</taxon>
        <taxon>Hexapoda</taxon>
        <taxon>Insecta</taxon>
        <taxon>Pterygota</taxon>
        <taxon>Neoptera</taxon>
        <taxon>Endopterygota</taxon>
        <taxon>Diptera</taxon>
        <taxon>Brachycera</taxon>
        <taxon>Muscomorpha</taxon>
        <taxon>Tephritoidea</taxon>
        <taxon>Tephritidae</taxon>
        <taxon>Bactrocera</taxon>
        <taxon>Bactrocera</taxon>
    </lineage>
</organism>
<feature type="domain" description="Transglutaminase-like" evidence="10">
    <location>
        <begin position="327"/>
        <end position="424"/>
    </location>
</feature>
<evidence type="ECO:0000313" key="11">
    <source>
        <dbReference type="EMBL" id="JAC56769.1"/>
    </source>
</evidence>
<dbReference type="FunFam" id="2.60.40.10:FF:002167">
    <property type="entry name" value="Transglutaminase, isoform B"/>
    <property type="match status" value="1"/>
</dbReference>
<dbReference type="SUPFAM" id="SSF81296">
    <property type="entry name" value="E set domains"/>
    <property type="match status" value="1"/>
</dbReference>
<keyword evidence="5" id="KW-0012">Acyltransferase</keyword>
<proteinExistence type="inferred from homology"/>
<evidence type="ECO:0000256" key="7">
    <source>
        <dbReference type="ARBA" id="ARBA00051843"/>
    </source>
</evidence>
<comment type="cofactor">
    <cofactor evidence="9">
        <name>Ca(2+)</name>
        <dbReference type="ChEBI" id="CHEBI:29108"/>
    </cofactor>
    <text evidence="9">Binds 1 Ca(2+) ion per subunit.</text>
</comment>
<keyword evidence="3 9" id="KW-0479">Metal-binding</keyword>
<sequence length="779" mass="87865">MGNKLSNCAFCEHFQHGSWSPAQRIKEPTASVRMMNVNVNAGVISKLTYNKIDAAEADAILTVQSVDLCLAENNDEHKTDHFFAAKEALIVRRGDPFRLRIHFNRSYNPTRDAISFIFTVANENKPSPGHGTLVGLVPRDGIDYLGDPLEWAAGIESHEDKALTVLIKPAVTCPVTEWKLDVDTKLLSDGSKTFSIPVPIYILFNPWCPDDQVYLPDHDQRKEYIMHDTTLIWRGSYNRMRPSVWKLGQFERHVLECSIKLIGTVGRIPAAYRGDPVRVARALSAAVNSVDDDGVILGNWSEDFSGGTAPTKWVGSTEILQQFYKTQKPVKFGQCWNFSGVLTTIARTLGIPSRIVTCYSAAHDTQGSLTVDIFIDQNNKKLDAETTDSIWNYHVWNEVWMQRPDLGIGTYGAYGGWQAVDATPQEPSDSMYRVGPASVVAVKNGEILRPFDCGFVYSEVNADKVYWRYNGPYQPIKLLRKDTLAIGHLISTKAVLKWEREDITATYKYEEKTDEERNIMLKALKQSGHAFSRYYLNDNFNDVEFDMSLKDDIKIGESFTVIVKITNKSKDNTHVASGQLNCDAVLYTGTNAEEVKSMPFELELKPEMSEFVRMEVQFDEYFKKLTSQAAFNISCAAKVKGTDYEYYAQDDFRVRKPDIKFTFQGKIVSQLPVDVIVRLTNPLPIPLKKGMFYIEGPGIEKALRFKIAEIPVGGTAASTFKYVPPYAGRGTLLAKFNCKELDDVDGYTHYEIEPRPEDIINNGTNRSHNIIRRRTDVVA</sequence>
<dbReference type="InterPro" id="IPR038765">
    <property type="entry name" value="Papain-like_cys_pep_sf"/>
</dbReference>
<dbReference type="SUPFAM" id="SSF49309">
    <property type="entry name" value="Transglutaminase, two C-terminal domains"/>
    <property type="match status" value="2"/>
</dbReference>
<dbReference type="InterPro" id="IPR002931">
    <property type="entry name" value="Transglutaminase-like"/>
</dbReference>
<comment type="similarity">
    <text evidence="1">Belongs to the transglutaminase superfamily. Transglutaminase family.</text>
</comment>
<dbReference type="Gene3D" id="2.60.40.10">
    <property type="entry name" value="Immunoglobulins"/>
    <property type="match status" value="3"/>
</dbReference>
<dbReference type="InterPro" id="IPR050779">
    <property type="entry name" value="Transglutaminase"/>
</dbReference>
<dbReference type="EMBL" id="GAKP01002183">
    <property type="protein sequence ID" value="JAC56769.1"/>
    <property type="molecule type" value="Transcribed_RNA"/>
</dbReference>
<dbReference type="GO" id="GO:0003810">
    <property type="term" value="F:protein-glutamine gamma-glutamyltransferase activity"/>
    <property type="evidence" value="ECO:0007669"/>
    <property type="project" value="UniProtKB-EC"/>
</dbReference>
<evidence type="ECO:0000256" key="2">
    <source>
        <dbReference type="ARBA" id="ARBA00022679"/>
    </source>
</evidence>
<feature type="active site" evidence="8">
    <location>
        <position position="394"/>
    </location>
</feature>
<feature type="active site" evidence="8">
    <location>
        <position position="421"/>
    </location>
</feature>
<dbReference type="Pfam" id="PF01841">
    <property type="entry name" value="Transglut_core"/>
    <property type="match status" value="1"/>
</dbReference>
<dbReference type="SMART" id="SM00460">
    <property type="entry name" value="TGc"/>
    <property type="match status" value="1"/>
</dbReference>
<dbReference type="InterPro" id="IPR001102">
    <property type="entry name" value="Transglutaminase_N"/>
</dbReference>
<gene>
    <name evidence="11" type="primary">ANNU</name>
</gene>
<dbReference type="FunFam" id="2.60.40.10:FF:000171">
    <property type="entry name" value="protein-glutamine gamma-glutamyltransferase 6"/>
    <property type="match status" value="1"/>
</dbReference>
<dbReference type="PANTHER" id="PTHR11590">
    <property type="entry name" value="PROTEIN-GLUTAMINE GAMMA-GLUTAMYLTRANSFERASE"/>
    <property type="match status" value="1"/>
</dbReference>
<feature type="active site" evidence="8">
    <location>
        <position position="335"/>
    </location>
</feature>
<dbReference type="Pfam" id="PF00927">
    <property type="entry name" value="Transglut_C"/>
    <property type="match status" value="1"/>
</dbReference>
<dbReference type="InterPro" id="IPR008958">
    <property type="entry name" value="Transglutaminase_C"/>
</dbReference>
<evidence type="ECO:0000256" key="3">
    <source>
        <dbReference type="ARBA" id="ARBA00022723"/>
    </source>
</evidence>
<comment type="catalytic activity">
    <reaction evidence="7">
        <text>L-glutaminyl-[protein] + L-lysyl-[protein] = [protein]-L-lysyl-N(6)-5-L-glutamyl-[protein] + NH4(+)</text>
        <dbReference type="Rhea" id="RHEA:54816"/>
        <dbReference type="Rhea" id="RHEA-COMP:9752"/>
        <dbReference type="Rhea" id="RHEA-COMP:10207"/>
        <dbReference type="Rhea" id="RHEA-COMP:14005"/>
        <dbReference type="ChEBI" id="CHEBI:28938"/>
        <dbReference type="ChEBI" id="CHEBI:29969"/>
        <dbReference type="ChEBI" id="CHEBI:30011"/>
        <dbReference type="ChEBI" id="CHEBI:138370"/>
        <dbReference type="EC" id="2.3.2.13"/>
    </reaction>
</comment>
<evidence type="ECO:0000256" key="8">
    <source>
        <dbReference type="PIRSR" id="PIRSR000459-1"/>
    </source>
</evidence>
<evidence type="ECO:0000256" key="1">
    <source>
        <dbReference type="ARBA" id="ARBA00005968"/>
    </source>
</evidence>
<dbReference type="OrthoDB" id="437511at2759"/>
<dbReference type="GO" id="GO:0046872">
    <property type="term" value="F:metal ion binding"/>
    <property type="evidence" value="ECO:0007669"/>
    <property type="project" value="UniProtKB-KW"/>
</dbReference>
<protein>
    <recommendedName>
        <fullName evidence="6">protein-glutamine gamma-glutamyltransferase</fullName>
        <ecNumber evidence="6">2.3.2.13</ecNumber>
    </recommendedName>
</protein>
<dbReference type="SUPFAM" id="SSF54001">
    <property type="entry name" value="Cysteine proteinases"/>
    <property type="match status" value="1"/>
</dbReference>
<dbReference type="AlphaFoldDB" id="A0A034WQ72"/>
<feature type="binding site" evidence="9">
    <location>
        <position position="511"/>
    </location>
    <ligand>
        <name>Ca(2+)</name>
        <dbReference type="ChEBI" id="CHEBI:29108"/>
    </ligand>
</feature>
<dbReference type="EC" id="2.3.2.13" evidence="6"/>